<dbReference type="OrthoDB" id="6147534at2759"/>
<sequence>MLKAQSLRNTKRDMLSVKISRFFRPEDVPEISLSLISQERLEMDFAEEPTPEVLSRELFTSETTAFHSISSLR</sequence>
<gene>
    <name evidence="1" type="ORF">NECAME_04126</name>
</gene>
<name>W2SZF9_NECAM</name>
<dbReference type="AlphaFoldDB" id="W2SZF9"/>
<proteinExistence type="predicted"/>
<evidence type="ECO:0000313" key="1">
    <source>
        <dbReference type="EMBL" id="ETN74097.1"/>
    </source>
</evidence>
<protein>
    <submittedName>
        <fullName evidence="1">Uncharacterized protein</fullName>
    </submittedName>
</protein>
<dbReference type="Proteomes" id="UP000053676">
    <property type="component" value="Unassembled WGS sequence"/>
</dbReference>
<accession>W2SZF9</accession>
<dbReference type="KEGG" id="nai:NECAME_04126"/>
<evidence type="ECO:0000313" key="2">
    <source>
        <dbReference type="Proteomes" id="UP000053676"/>
    </source>
</evidence>
<organism evidence="1 2">
    <name type="scientific">Necator americanus</name>
    <name type="common">Human hookworm</name>
    <dbReference type="NCBI Taxonomy" id="51031"/>
    <lineage>
        <taxon>Eukaryota</taxon>
        <taxon>Metazoa</taxon>
        <taxon>Ecdysozoa</taxon>
        <taxon>Nematoda</taxon>
        <taxon>Chromadorea</taxon>
        <taxon>Rhabditida</taxon>
        <taxon>Rhabditina</taxon>
        <taxon>Rhabditomorpha</taxon>
        <taxon>Strongyloidea</taxon>
        <taxon>Ancylostomatidae</taxon>
        <taxon>Bunostominae</taxon>
        <taxon>Necator</taxon>
    </lineage>
</organism>
<dbReference type="EMBL" id="KI660387">
    <property type="protein sequence ID" value="ETN74097.1"/>
    <property type="molecule type" value="Genomic_DNA"/>
</dbReference>
<reference evidence="2" key="1">
    <citation type="journal article" date="2014" name="Nat. Genet.">
        <title>Genome of the human hookworm Necator americanus.</title>
        <authorList>
            <person name="Tang Y.T."/>
            <person name="Gao X."/>
            <person name="Rosa B.A."/>
            <person name="Abubucker S."/>
            <person name="Hallsworth-Pepin K."/>
            <person name="Martin J."/>
            <person name="Tyagi R."/>
            <person name="Heizer E."/>
            <person name="Zhang X."/>
            <person name="Bhonagiri-Palsikar V."/>
            <person name="Minx P."/>
            <person name="Warren W.C."/>
            <person name="Wang Q."/>
            <person name="Zhan B."/>
            <person name="Hotez P.J."/>
            <person name="Sternberg P.W."/>
            <person name="Dougall A."/>
            <person name="Gaze S.T."/>
            <person name="Mulvenna J."/>
            <person name="Sotillo J."/>
            <person name="Ranganathan S."/>
            <person name="Rabelo E.M."/>
            <person name="Wilson R.K."/>
            <person name="Felgner P.L."/>
            <person name="Bethony J."/>
            <person name="Hawdon J.M."/>
            <person name="Gasser R.B."/>
            <person name="Loukas A."/>
            <person name="Mitreva M."/>
        </authorList>
    </citation>
    <scope>NUCLEOTIDE SEQUENCE [LARGE SCALE GENOMIC DNA]</scope>
</reference>
<keyword evidence="2" id="KW-1185">Reference proteome</keyword>
<dbReference type="STRING" id="51031.W2SZF9"/>